<feature type="compositionally biased region" description="Basic and acidic residues" evidence="2">
    <location>
        <begin position="427"/>
        <end position="447"/>
    </location>
</feature>
<accession>A0A835VLV9</accession>
<dbReference type="Pfam" id="PF19256">
    <property type="entry name" value="LAIKA"/>
    <property type="match status" value="1"/>
</dbReference>
<dbReference type="InterPro" id="IPR025954">
    <property type="entry name" value="DBC1/CARP1_inactive_NUDIX"/>
</dbReference>
<dbReference type="AlphaFoldDB" id="A0A835VLV9"/>
<dbReference type="SMART" id="SM01122">
    <property type="entry name" value="DBC1"/>
    <property type="match status" value="1"/>
</dbReference>
<evidence type="ECO:0000313" key="4">
    <source>
        <dbReference type="EMBL" id="KAG0501713.1"/>
    </source>
</evidence>
<feature type="compositionally biased region" description="Basic and acidic residues" evidence="2">
    <location>
        <begin position="765"/>
        <end position="786"/>
    </location>
</feature>
<proteinExistence type="predicted"/>
<feature type="compositionally biased region" description="Basic residues" evidence="2">
    <location>
        <begin position="400"/>
        <end position="410"/>
    </location>
</feature>
<feature type="compositionally biased region" description="Basic and acidic residues" evidence="2">
    <location>
        <begin position="637"/>
        <end position="686"/>
    </location>
</feature>
<feature type="domain" description="EF-hand" evidence="3">
    <location>
        <begin position="936"/>
        <end position="971"/>
    </location>
</feature>
<feature type="compositionally biased region" description="Basic and acidic residues" evidence="2">
    <location>
        <begin position="599"/>
        <end position="626"/>
    </location>
</feature>
<feature type="compositionally biased region" description="Basic and acidic residues" evidence="2">
    <location>
        <begin position="47"/>
        <end position="58"/>
    </location>
</feature>
<feature type="compositionally biased region" description="Basic and acidic residues" evidence="2">
    <location>
        <begin position="1"/>
        <end position="28"/>
    </location>
</feature>
<evidence type="ECO:0000259" key="3">
    <source>
        <dbReference type="PROSITE" id="PS50222"/>
    </source>
</evidence>
<feature type="region of interest" description="Disordered" evidence="2">
    <location>
        <begin position="472"/>
        <end position="496"/>
    </location>
</feature>
<dbReference type="OrthoDB" id="21006at2759"/>
<feature type="region of interest" description="Disordered" evidence="2">
    <location>
        <begin position="581"/>
        <end position="706"/>
    </location>
</feature>
<feature type="compositionally biased region" description="Basic and acidic residues" evidence="2">
    <location>
        <begin position="478"/>
        <end position="496"/>
    </location>
</feature>
<dbReference type="InterPro" id="IPR002048">
    <property type="entry name" value="EF_hand_dom"/>
</dbReference>
<keyword evidence="1" id="KW-0175">Coiled coil</keyword>
<dbReference type="PANTHER" id="PTHR14304">
    <property type="entry name" value="CELL DIVISION CYCLE AND APOPTOSIS REGULATOR PROTEIN"/>
    <property type="match status" value="1"/>
</dbReference>
<dbReference type="Proteomes" id="UP000639772">
    <property type="component" value="Chromosome 1"/>
</dbReference>
<name>A0A835VLV9_VANPL</name>
<dbReference type="FunFam" id="1.10.238.10:FF:000157">
    <property type="entry name" value="ATP/GTP-binding protein family"/>
    <property type="match status" value="1"/>
</dbReference>
<dbReference type="InterPro" id="IPR045353">
    <property type="entry name" value="LAIKA"/>
</dbReference>
<sequence>MDPKRERTPPRASRDRKGSSVGRNERPRRVSPHRSPPRRVSPRRSSPRREIVHRNRSPVKEKKREYICKVQQFCLIEAERDYLSINKRYPRLSISPEFSKVVLKWPNENLHLSLRTPVSFEHDFTEDGKSEEAVLASSDDLLKSTNVIWNAKVILMSGISSDALKELCSDKSSDERLIHFNNILRFAVLKKDHSFMAIGGRWKETLDGGNPSFDASSLIQTARRCVKDIVQLDLQNCQHWNPFIEIHYNRIGHDGLSSYKEVTVLFMPDLSECLPTIDNWQSQWLAHRQEIAEREQRHTSKKEKRLNEKESTEGKASTPSKIGKVDEYSSKDVQIGKLDAAKDVAGDLKMNENESKGKVPQQDKNVSKEKCNEAVFGDVTSDNKETFDVGPVQQGEGKKSVKKKVIRKVVKGSVSDSKATATTDEPIANKDDKLDQKDVEKKEKGPEDLQETESPELAKVKTFVRKRIVRKIVSSKPSQKEDNTDAEKKPEKHEEIEIQGDKVVNNKEVEVDAVQQTSGIKGKKRIIRRVIKKKVPANVEKSGIDLVQDGEKVEGVSSLQTTIKEEDLPVAKQEDLAESCLPEYKIKDEAETSVTVMDKTNETKSEDTKDDKNVKRQDDKISKSEKNNLSNSNELANSKRKDTNKDLHDAKGEHSLHEREKTGKDAKNESKQKSNKEVKEKGRSDEPPLYPGLLLKTKRKKESKIRSMSLSLGGLLEYNDKDIEESTFELSLFAESFNEMLQYQMGCRLLSFLEAKEEKSEQDDAEKSSSKRPRVTDKPLTEKEPLQQETENTSDQNQDESTAKDGKPAKADKSEVGKVSDNEIYEEEEELEEMFEEDDEMEDAAPAIEEVSEDKTEISDKRGNESVASTKDGKNIEISSEKIESESEKKEIASEKMENPSEKVADEPVKDEKLDIGSKDDKQPSTDKSASVKDEVIDMELLQAFRYFDYNKVGYIKLDDLRCILHDLGKFLSHRDVKV</sequence>
<feature type="region of interest" description="Disordered" evidence="2">
    <location>
        <begin position="1"/>
        <end position="58"/>
    </location>
</feature>
<evidence type="ECO:0000313" key="5">
    <source>
        <dbReference type="Proteomes" id="UP000639772"/>
    </source>
</evidence>
<feature type="region of interest" description="Disordered" evidence="2">
    <location>
        <begin position="291"/>
        <end position="328"/>
    </location>
</feature>
<feature type="compositionally biased region" description="Low complexity" evidence="2">
    <location>
        <begin position="627"/>
        <end position="636"/>
    </location>
</feature>
<feature type="compositionally biased region" description="Basic and acidic residues" evidence="2">
    <location>
        <begin position="871"/>
        <end position="931"/>
    </location>
</feature>
<organism evidence="4 5">
    <name type="scientific">Vanilla planifolia</name>
    <name type="common">Vanilla</name>
    <dbReference type="NCBI Taxonomy" id="51239"/>
    <lineage>
        <taxon>Eukaryota</taxon>
        <taxon>Viridiplantae</taxon>
        <taxon>Streptophyta</taxon>
        <taxon>Embryophyta</taxon>
        <taxon>Tracheophyta</taxon>
        <taxon>Spermatophyta</taxon>
        <taxon>Magnoliopsida</taxon>
        <taxon>Liliopsida</taxon>
        <taxon>Asparagales</taxon>
        <taxon>Orchidaceae</taxon>
        <taxon>Vanilloideae</taxon>
        <taxon>Vanilleae</taxon>
        <taxon>Vanilla</taxon>
    </lineage>
</organism>
<feature type="compositionally biased region" description="Basic and acidic residues" evidence="2">
    <location>
        <begin position="801"/>
        <end position="821"/>
    </location>
</feature>
<dbReference type="PANTHER" id="PTHR14304:SF11">
    <property type="entry name" value="SAP DOMAIN-CONTAINING PROTEIN"/>
    <property type="match status" value="1"/>
</dbReference>
<gene>
    <name evidence="4" type="ORF">HPP92_001785</name>
</gene>
<dbReference type="InterPro" id="IPR011992">
    <property type="entry name" value="EF-hand-dom_pair"/>
</dbReference>
<feature type="region of interest" description="Disordered" evidence="2">
    <location>
        <begin position="349"/>
        <end position="368"/>
    </location>
</feature>
<feature type="compositionally biased region" description="Polar residues" evidence="2">
    <location>
        <begin position="787"/>
        <end position="800"/>
    </location>
</feature>
<evidence type="ECO:0000256" key="2">
    <source>
        <dbReference type="SAM" id="MobiDB-lite"/>
    </source>
</evidence>
<dbReference type="GO" id="GO:0005634">
    <property type="term" value="C:nucleus"/>
    <property type="evidence" value="ECO:0007669"/>
    <property type="project" value="TreeGrafter"/>
</dbReference>
<reference evidence="4 5" key="1">
    <citation type="journal article" date="2020" name="Nat. Food">
        <title>A phased Vanilla planifolia genome enables genetic improvement of flavour and production.</title>
        <authorList>
            <person name="Hasing T."/>
            <person name="Tang H."/>
            <person name="Brym M."/>
            <person name="Khazi F."/>
            <person name="Huang T."/>
            <person name="Chambers A.H."/>
        </authorList>
    </citation>
    <scope>NUCLEOTIDE SEQUENCE [LARGE SCALE GENOMIC DNA]</scope>
    <source>
        <tissue evidence="4">Leaf</tissue>
    </source>
</reference>
<feature type="region of interest" description="Disordered" evidence="2">
    <location>
        <begin position="375"/>
        <end position="456"/>
    </location>
</feature>
<dbReference type="Pfam" id="PF14443">
    <property type="entry name" value="DBC1"/>
    <property type="match status" value="1"/>
</dbReference>
<dbReference type="EMBL" id="JADCNM010000001">
    <property type="protein sequence ID" value="KAG0501713.1"/>
    <property type="molecule type" value="Genomic_DNA"/>
</dbReference>
<dbReference type="InterPro" id="IPR025224">
    <property type="entry name" value="CCAR1/CCAR2"/>
</dbReference>
<dbReference type="GO" id="GO:0006355">
    <property type="term" value="P:regulation of DNA-templated transcription"/>
    <property type="evidence" value="ECO:0007669"/>
    <property type="project" value="InterPro"/>
</dbReference>
<feature type="compositionally biased region" description="Acidic residues" evidence="2">
    <location>
        <begin position="823"/>
        <end position="843"/>
    </location>
</feature>
<feature type="compositionally biased region" description="Basic and acidic residues" evidence="2">
    <location>
        <begin position="853"/>
        <end position="864"/>
    </location>
</feature>
<feature type="compositionally biased region" description="Basic residues" evidence="2">
    <location>
        <begin position="29"/>
        <end position="46"/>
    </location>
</feature>
<dbReference type="PROSITE" id="PS50222">
    <property type="entry name" value="EF_HAND_2"/>
    <property type="match status" value="1"/>
</dbReference>
<dbReference type="GO" id="GO:0005509">
    <property type="term" value="F:calcium ion binding"/>
    <property type="evidence" value="ECO:0007669"/>
    <property type="project" value="InterPro"/>
</dbReference>
<protein>
    <recommendedName>
        <fullName evidence="3">EF-hand domain-containing protein</fullName>
    </recommendedName>
</protein>
<dbReference type="Gene3D" id="1.10.238.10">
    <property type="entry name" value="EF-hand"/>
    <property type="match status" value="1"/>
</dbReference>
<feature type="region of interest" description="Disordered" evidence="2">
    <location>
        <begin position="756"/>
        <end position="931"/>
    </location>
</feature>
<comment type="caution">
    <text evidence="4">The sequence shown here is derived from an EMBL/GenBank/DDBJ whole genome shotgun (WGS) entry which is preliminary data.</text>
</comment>
<dbReference type="SUPFAM" id="SSF47473">
    <property type="entry name" value="EF-hand"/>
    <property type="match status" value="1"/>
</dbReference>
<evidence type="ECO:0000256" key="1">
    <source>
        <dbReference type="ARBA" id="ARBA00023054"/>
    </source>
</evidence>